<dbReference type="AlphaFoldDB" id="A0AAV4R383"/>
<accession>A0AAV4R383</accession>
<keyword evidence="2" id="KW-1185">Reference proteome</keyword>
<reference evidence="1 2" key="1">
    <citation type="submission" date="2021-06" db="EMBL/GenBank/DDBJ databases">
        <title>Caerostris darwini draft genome.</title>
        <authorList>
            <person name="Kono N."/>
            <person name="Arakawa K."/>
        </authorList>
    </citation>
    <scope>NUCLEOTIDE SEQUENCE [LARGE SCALE GENOMIC DNA]</scope>
</reference>
<organism evidence="1 2">
    <name type="scientific">Caerostris darwini</name>
    <dbReference type="NCBI Taxonomy" id="1538125"/>
    <lineage>
        <taxon>Eukaryota</taxon>
        <taxon>Metazoa</taxon>
        <taxon>Ecdysozoa</taxon>
        <taxon>Arthropoda</taxon>
        <taxon>Chelicerata</taxon>
        <taxon>Arachnida</taxon>
        <taxon>Araneae</taxon>
        <taxon>Araneomorphae</taxon>
        <taxon>Entelegynae</taxon>
        <taxon>Araneoidea</taxon>
        <taxon>Araneidae</taxon>
        <taxon>Caerostris</taxon>
    </lineage>
</organism>
<dbReference type="Proteomes" id="UP001054837">
    <property type="component" value="Unassembled WGS sequence"/>
</dbReference>
<proteinExistence type="predicted"/>
<protein>
    <submittedName>
        <fullName evidence="1">Uncharacterized protein</fullName>
    </submittedName>
</protein>
<name>A0AAV4R383_9ARAC</name>
<gene>
    <name evidence="1" type="ORF">CDAR_127871</name>
</gene>
<evidence type="ECO:0000313" key="2">
    <source>
        <dbReference type="Proteomes" id="UP001054837"/>
    </source>
</evidence>
<evidence type="ECO:0000313" key="1">
    <source>
        <dbReference type="EMBL" id="GIY15081.1"/>
    </source>
</evidence>
<sequence>MVCKNSLPFWQIIRVTFSHLLAYGMQEQLAFLANYKGNFLAFACLWYARTAAFLADYKVTFSHLLAYGMQEQLAFLADYKGNFLAFACLWYARTACLSGRL</sequence>
<dbReference type="EMBL" id="BPLQ01005472">
    <property type="protein sequence ID" value="GIY15081.1"/>
    <property type="molecule type" value="Genomic_DNA"/>
</dbReference>
<comment type="caution">
    <text evidence="1">The sequence shown here is derived from an EMBL/GenBank/DDBJ whole genome shotgun (WGS) entry which is preliminary data.</text>
</comment>